<proteinExistence type="predicted"/>
<evidence type="ECO:0000313" key="2">
    <source>
        <dbReference type="Proteomes" id="UP000789860"/>
    </source>
</evidence>
<name>A0ACA9JVH5_9GLOM</name>
<protein>
    <submittedName>
        <fullName evidence="1">7737_t:CDS:1</fullName>
    </submittedName>
</protein>
<comment type="caution">
    <text evidence="1">The sequence shown here is derived from an EMBL/GenBank/DDBJ whole genome shotgun (WGS) entry which is preliminary data.</text>
</comment>
<reference evidence="1" key="1">
    <citation type="submission" date="2021-06" db="EMBL/GenBank/DDBJ databases">
        <authorList>
            <person name="Kallberg Y."/>
            <person name="Tangrot J."/>
            <person name="Rosling A."/>
        </authorList>
    </citation>
    <scope>NUCLEOTIDE SEQUENCE</scope>
    <source>
        <strain evidence="1">AU212A</strain>
    </source>
</reference>
<accession>A0ACA9JVH5</accession>
<dbReference type="Proteomes" id="UP000789860">
    <property type="component" value="Unassembled WGS sequence"/>
</dbReference>
<evidence type="ECO:0000313" key="1">
    <source>
        <dbReference type="EMBL" id="CAG8438476.1"/>
    </source>
</evidence>
<sequence length="101" mass="12171">MADVQETKLKYRRGACFSCRKCMFCGIGLQQEKCNCDLFNVSYREEKYYWKSNKKGYSKKEFENYDDNEFLSDDEIEIEFTYRVFIKLENGISLPAKWYTT</sequence>
<organism evidence="1 2">
    <name type="scientific">Scutellospora calospora</name>
    <dbReference type="NCBI Taxonomy" id="85575"/>
    <lineage>
        <taxon>Eukaryota</taxon>
        <taxon>Fungi</taxon>
        <taxon>Fungi incertae sedis</taxon>
        <taxon>Mucoromycota</taxon>
        <taxon>Glomeromycotina</taxon>
        <taxon>Glomeromycetes</taxon>
        <taxon>Diversisporales</taxon>
        <taxon>Gigasporaceae</taxon>
        <taxon>Scutellospora</taxon>
    </lineage>
</organism>
<keyword evidence="2" id="KW-1185">Reference proteome</keyword>
<gene>
    <name evidence="1" type="ORF">SCALOS_LOCUS446</name>
</gene>
<dbReference type="EMBL" id="CAJVPM010000213">
    <property type="protein sequence ID" value="CAG8438476.1"/>
    <property type="molecule type" value="Genomic_DNA"/>
</dbReference>